<dbReference type="EMBL" id="JARHTQ010000010">
    <property type="protein sequence ID" value="MDF2257424.1"/>
    <property type="molecule type" value="Genomic_DNA"/>
</dbReference>
<reference evidence="1 2" key="1">
    <citation type="submission" date="2023-03" db="EMBL/GenBank/DDBJ databases">
        <title>Draft genome sequence of type strain Streptomyces ferralitis JCM 14344.</title>
        <authorList>
            <person name="Klaysubun C."/>
            <person name="Duangmal K."/>
        </authorList>
    </citation>
    <scope>NUCLEOTIDE SEQUENCE [LARGE SCALE GENOMIC DNA]</scope>
    <source>
        <strain evidence="1 2">JCM 14344</strain>
    </source>
</reference>
<gene>
    <name evidence="1" type="ORF">P2L57_17335</name>
</gene>
<organism evidence="1 2">
    <name type="scientific">Streptantibioticus ferralitis</name>
    <dbReference type="NCBI Taxonomy" id="236510"/>
    <lineage>
        <taxon>Bacteria</taxon>
        <taxon>Bacillati</taxon>
        <taxon>Actinomycetota</taxon>
        <taxon>Actinomycetes</taxon>
        <taxon>Kitasatosporales</taxon>
        <taxon>Streptomycetaceae</taxon>
        <taxon>Streptantibioticus</taxon>
    </lineage>
</organism>
<comment type="caution">
    <text evidence="1">The sequence shown here is derived from an EMBL/GenBank/DDBJ whole genome shotgun (WGS) entry which is preliminary data.</text>
</comment>
<protein>
    <submittedName>
        <fullName evidence="1">Uncharacterized protein</fullName>
    </submittedName>
</protein>
<dbReference type="RefSeq" id="WP_275815395.1">
    <property type="nucleotide sequence ID" value="NZ_BAAANM010000001.1"/>
</dbReference>
<keyword evidence="2" id="KW-1185">Reference proteome</keyword>
<dbReference type="Proteomes" id="UP001220022">
    <property type="component" value="Unassembled WGS sequence"/>
</dbReference>
<name>A0ABT5Z155_9ACTN</name>
<proteinExistence type="predicted"/>
<evidence type="ECO:0000313" key="1">
    <source>
        <dbReference type="EMBL" id="MDF2257424.1"/>
    </source>
</evidence>
<evidence type="ECO:0000313" key="2">
    <source>
        <dbReference type="Proteomes" id="UP001220022"/>
    </source>
</evidence>
<accession>A0ABT5Z155</accession>
<sequence>MTQTAPPDAPVCTLDTSTGGLVHIGAAHAAEESALRLAVNNPTGRPLRCERVTLTLPVGTGPEDLSSDPSTLRLASETEEWQLDRVASDRFELVPSGPAEAVELAAGETRTLLLSGLRPNARPGTSAVRTAVRWATSPGTFSESTKDVFNLVKSEESDLIKDFTASATSVQNGDAVKIRWKGRPKDGRPVYRLYFDNTEIKADDDKYMDKEGNGSYTTPGLTRTTAFMLLVKTKDADYGSTLAVTVREPDLVVGELTSNGVVKLLGEPKTLHSATSATTPYTATHTATTDGLIAGRVECEEDGRPADFTAIVTAPLAPKPASSTSTSHTTTACARVAKSPENVLVPVPKGATVEVSVRAEAGSYTTQLTWFPMGIGDLAERA</sequence>